<dbReference type="GeneID" id="22889281"/>
<dbReference type="AlphaFoldDB" id="G1X1M3"/>
<protein>
    <submittedName>
        <fullName evidence="2">Uncharacterized protein</fullName>
    </submittedName>
</protein>
<dbReference type="Proteomes" id="UP000008784">
    <property type="component" value="Unassembled WGS sequence"/>
</dbReference>
<comment type="caution">
    <text evidence="2">The sequence shown here is derived from an EMBL/GenBank/DDBJ whole genome shotgun (WGS) entry which is preliminary data.</text>
</comment>
<feature type="region of interest" description="Disordered" evidence="1">
    <location>
        <begin position="1"/>
        <end position="30"/>
    </location>
</feature>
<gene>
    <name evidence="2" type="ORF">AOL_s00007g182</name>
</gene>
<evidence type="ECO:0000313" key="3">
    <source>
        <dbReference type="Proteomes" id="UP000008784"/>
    </source>
</evidence>
<organism evidence="2 3">
    <name type="scientific">Arthrobotrys oligospora (strain ATCC 24927 / CBS 115.81 / DSM 1491)</name>
    <name type="common">Nematode-trapping fungus</name>
    <name type="synonym">Didymozoophaga oligospora</name>
    <dbReference type="NCBI Taxonomy" id="756982"/>
    <lineage>
        <taxon>Eukaryota</taxon>
        <taxon>Fungi</taxon>
        <taxon>Dikarya</taxon>
        <taxon>Ascomycota</taxon>
        <taxon>Pezizomycotina</taxon>
        <taxon>Orbiliomycetes</taxon>
        <taxon>Orbiliales</taxon>
        <taxon>Orbiliaceae</taxon>
        <taxon>Orbilia</taxon>
        <taxon>Orbilia oligospora</taxon>
    </lineage>
</organism>
<evidence type="ECO:0000256" key="1">
    <source>
        <dbReference type="SAM" id="MobiDB-lite"/>
    </source>
</evidence>
<reference evidence="2 3" key="1">
    <citation type="journal article" date="2011" name="PLoS Pathog.">
        <title>Genomic and proteomic analyses of the fungus Arthrobotrys oligospora provide insights into nematode-trap formation.</title>
        <authorList>
            <person name="Yang J."/>
            <person name="Wang L."/>
            <person name="Ji X."/>
            <person name="Feng Y."/>
            <person name="Li X."/>
            <person name="Zou C."/>
            <person name="Xu J."/>
            <person name="Ren Y."/>
            <person name="Mi Q."/>
            <person name="Wu J."/>
            <person name="Liu S."/>
            <person name="Liu Y."/>
            <person name="Huang X."/>
            <person name="Wang H."/>
            <person name="Niu X."/>
            <person name="Li J."/>
            <person name="Liang L."/>
            <person name="Luo Y."/>
            <person name="Ji K."/>
            <person name="Zhou W."/>
            <person name="Yu Z."/>
            <person name="Li G."/>
            <person name="Liu Y."/>
            <person name="Li L."/>
            <person name="Qiao M."/>
            <person name="Feng L."/>
            <person name="Zhang K.-Q."/>
        </authorList>
    </citation>
    <scope>NUCLEOTIDE SEQUENCE [LARGE SCALE GENOMIC DNA]</scope>
    <source>
        <strain evidence="3">ATCC 24927 / CBS 115.81 / DSM 1491</strain>
    </source>
</reference>
<dbReference type="HOGENOM" id="CLU_816292_0_0_1"/>
<dbReference type="EMBL" id="ADOT01000016">
    <property type="protein sequence ID" value="EGX52846.1"/>
    <property type="molecule type" value="Genomic_DNA"/>
</dbReference>
<dbReference type="OrthoDB" id="10347144at2759"/>
<dbReference type="InParanoid" id="G1X1M3"/>
<sequence>MNIKDTPTPEEDDNKSIQSSQDTPTPPTSTAAYQVINLPELLEEILLHDLHTLSGSRPLSNNPFWAAGWKRLNQLRKVCKTWSLVIDYSPSLGRIVYRYPSTYSQSITTESFNLCEPFIASLCIKIGKVKQIRNYDGVDTSANFLEFRDKITPPSGGFAFPNIFISQPAVQAVYIRFSGVADSSWLKDYGGFVRSIDYSRVASGGEYSYHHTVLNRQHENDGNSGGGGGGGGVRAEDLISSLILVIGKFFSFGGEFRNIAIDFSVGNSIPSNGKQYLSTVYTRRIWKTAWYEKTPTVRKSASVVVKSEEGGAGSIGLGILKRISGVFSRADISSQRRSSG</sequence>
<keyword evidence="3" id="KW-1185">Reference proteome</keyword>
<accession>G1X1M3</accession>
<evidence type="ECO:0000313" key="2">
    <source>
        <dbReference type="EMBL" id="EGX52846.1"/>
    </source>
</evidence>
<proteinExistence type="predicted"/>
<name>G1X1M3_ARTOA</name>
<dbReference type="RefSeq" id="XP_011118385.1">
    <property type="nucleotide sequence ID" value="XM_011120083.1"/>
</dbReference>